<reference evidence="3 4" key="1">
    <citation type="journal article" date="2015" name="Int. J. Syst. Evol. Microbiol.">
        <title>Amycolatopsis rhabdoformis sp. nov., an actinomycete isolated from a tropical forest soil.</title>
        <authorList>
            <person name="Souza W.R."/>
            <person name="Silva R.E."/>
            <person name="Goodfellow M."/>
            <person name="Busarakam K."/>
            <person name="Figueiro F.S."/>
            <person name="Ferreira D."/>
            <person name="Rodrigues-Filho E."/>
            <person name="Moraes L.A.B."/>
            <person name="Zucchi T.D."/>
        </authorList>
    </citation>
    <scope>NUCLEOTIDE SEQUENCE [LARGE SCALE GENOMIC DNA]</scope>
    <source>
        <strain evidence="3 4">NCIMB 14900</strain>
    </source>
</reference>
<proteinExistence type="inferred from homology"/>
<keyword evidence="4" id="KW-1185">Reference proteome</keyword>
<dbReference type="InterPro" id="IPR011008">
    <property type="entry name" value="Dimeric_a/b-barrel"/>
</dbReference>
<evidence type="ECO:0000256" key="1">
    <source>
        <dbReference type="ARBA" id="ARBA00007689"/>
    </source>
</evidence>
<dbReference type="PANTHER" id="PTHR35174:SF3">
    <property type="entry name" value="BLL7171 PROTEIN"/>
    <property type="match status" value="1"/>
</dbReference>
<sequence length="130" mass="14309">MKYLVLIYGNPASRSAWAGMSDEQKAAGLRAYVEFNDSLDDSGERIVSERLAAPELTKQVIVREDEVSTTDGPFAEIKEQLAGIYLLECETEARALEIAARIPEAPYATIEVRPVMGLTGDVDFDLADLR</sequence>
<evidence type="ECO:0000313" key="3">
    <source>
        <dbReference type="EMBL" id="WSE27868.1"/>
    </source>
</evidence>
<evidence type="ECO:0000259" key="2">
    <source>
        <dbReference type="Pfam" id="PF03795"/>
    </source>
</evidence>
<protein>
    <submittedName>
        <fullName evidence="3">YciI family protein</fullName>
    </submittedName>
</protein>
<dbReference type="PANTHER" id="PTHR35174">
    <property type="entry name" value="BLL7171 PROTEIN-RELATED"/>
    <property type="match status" value="1"/>
</dbReference>
<dbReference type="RefSeq" id="WP_326566872.1">
    <property type="nucleotide sequence ID" value="NZ_CP142149.1"/>
</dbReference>
<comment type="similarity">
    <text evidence="1">Belongs to the YciI family.</text>
</comment>
<dbReference type="Pfam" id="PF03795">
    <property type="entry name" value="YCII"/>
    <property type="match status" value="1"/>
</dbReference>
<dbReference type="SUPFAM" id="SSF54909">
    <property type="entry name" value="Dimeric alpha+beta barrel"/>
    <property type="match status" value="1"/>
</dbReference>
<feature type="domain" description="YCII-related" evidence="2">
    <location>
        <begin position="1"/>
        <end position="116"/>
    </location>
</feature>
<dbReference type="Gene3D" id="3.30.70.1060">
    <property type="entry name" value="Dimeric alpha+beta barrel"/>
    <property type="match status" value="1"/>
</dbReference>
<gene>
    <name evidence="3" type="ORF">VSH64_34180</name>
</gene>
<dbReference type="EMBL" id="CP142149">
    <property type="protein sequence ID" value="WSE27868.1"/>
    <property type="molecule type" value="Genomic_DNA"/>
</dbReference>
<dbReference type="Proteomes" id="UP001330812">
    <property type="component" value="Chromosome"/>
</dbReference>
<dbReference type="InterPro" id="IPR005545">
    <property type="entry name" value="YCII"/>
</dbReference>
<evidence type="ECO:0000313" key="4">
    <source>
        <dbReference type="Proteomes" id="UP001330812"/>
    </source>
</evidence>
<accession>A0ABZ1I0F4</accession>
<name>A0ABZ1I0F4_9PSEU</name>
<organism evidence="3 4">
    <name type="scientific">Amycolatopsis rhabdoformis</name>
    <dbReference type="NCBI Taxonomy" id="1448059"/>
    <lineage>
        <taxon>Bacteria</taxon>
        <taxon>Bacillati</taxon>
        <taxon>Actinomycetota</taxon>
        <taxon>Actinomycetes</taxon>
        <taxon>Pseudonocardiales</taxon>
        <taxon>Pseudonocardiaceae</taxon>
        <taxon>Amycolatopsis</taxon>
    </lineage>
</organism>